<dbReference type="PROSITE" id="PS51450">
    <property type="entry name" value="LRR"/>
    <property type="match status" value="1"/>
</dbReference>
<dbReference type="SMART" id="SM00365">
    <property type="entry name" value="LRR_SD22"/>
    <property type="match status" value="7"/>
</dbReference>
<dbReference type="InterPro" id="IPR032675">
    <property type="entry name" value="LRR_dom_sf"/>
</dbReference>
<dbReference type="Proteomes" id="UP001187192">
    <property type="component" value="Unassembled WGS sequence"/>
</dbReference>
<evidence type="ECO:0000313" key="19">
    <source>
        <dbReference type="EMBL" id="GMN68468.1"/>
    </source>
</evidence>
<keyword evidence="6 14" id="KW-0812">Transmembrane</keyword>
<proteinExistence type="inferred from homology"/>
<feature type="transmembrane region" description="Helical" evidence="14">
    <location>
        <begin position="959"/>
        <end position="982"/>
    </location>
</feature>
<evidence type="ECO:0000256" key="4">
    <source>
        <dbReference type="ARBA" id="ARBA00022553"/>
    </source>
</evidence>
<evidence type="ECO:0000256" key="11">
    <source>
        <dbReference type="ARBA" id="ARBA00023170"/>
    </source>
</evidence>
<dbReference type="AlphaFoldDB" id="A0AA88E6B5"/>
<keyword evidence="12" id="KW-0325">Glycoprotein</keyword>
<evidence type="ECO:0000256" key="7">
    <source>
        <dbReference type="ARBA" id="ARBA00022729"/>
    </source>
</evidence>
<keyword evidence="8" id="KW-0677">Repeat</keyword>
<dbReference type="EMBL" id="BTGU01000622">
    <property type="protein sequence ID" value="GMN68468.1"/>
    <property type="molecule type" value="Genomic_DNA"/>
</dbReference>
<name>A0AA88E6B5_FICCA</name>
<dbReference type="Pfam" id="PF08263">
    <property type="entry name" value="LRRNT_2"/>
    <property type="match status" value="1"/>
</dbReference>
<dbReference type="Pfam" id="PF00560">
    <property type="entry name" value="LRR_1"/>
    <property type="match status" value="6"/>
</dbReference>
<evidence type="ECO:0000256" key="8">
    <source>
        <dbReference type="ARBA" id="ARBA00022737"/>
    </source>
</evidence>
<dbReference type="InterPro" id="IPR003591">
    <property type="entry name" value="Leu-rich_rpt_typical-subtyp"/>
</dbReference>
<dbReference type="FunFam" id="3.80.10.10:FF:000041">
    <property type="entry name" value="LRR receptor-like serine/threonine-protein kinase ERECTA"/>
    <property type="match status" value="1"/>
</dbReference>
<evidence type="ECO:0008006" key="23">
    <source>
        <dbReference type="Google" id="ProtNLM"/>
    </source>
</evidence>
<feature type="domain" description="Leucine-rich repeat-containing N-terminal plant-type" evidence="16">
    <location>
        <begin position="35"/>
        <end position="73"/>
    </location>
</feature>
<sequence length="1023" mass="113140">MEKSRTAGFFLVALLLVEVIQLCSCRNSSAGCIEGERQSLLQLRQSIYYDPSNRLVSWTGNDCCHQWKGVGCDKTTGHVAKLDLRPPADSVYDDGSRWYNYSSQLYSSKLDCCLVELKHLEYLDLSGNGFGQSPIPECFGSLKHLKYLNLSQAGFEGRIPHQLGNLTSLQVLDLSTEDHTSYFNKSRLYADSLQWASSLSYLQHLDMTGVNLGKALDLVQVLNSLPSLVHLSLYDCGLGNFHFPRGFINSTFLASVQFLGIGHNRFNGPIPSALRNMTAIRALDLSKNFFNSTIPLWLVNPKSLADLNLGWNEFENVEGGIFSMLNQACSLKSLDLSSNSFLGEVLLGGKKNSSRCLTYDLEYLSFGNSGISGDMAELFERLKFLKYLNLGGNSLYGPIPPSLGELSLLKSLDLSGNQLSRTIPPSLGRLSTLETLHLLYNQLNGTIPPSMGKLSTLEQLSLSHNKLTGFVPQTLGQLVNLQILDISSNSLEGIVSELNFAKLSKLIRLDIRSNHLTCKLKSDWIPPFSLKFLNMSSCVIEPQFLQWLQTQKELLELDMSNTNISGGFPTWLLNMSYLSYLDLSMNQISENLPTNLVDNLSQLEVLRLGDNSINGSLSESFCELGALQILDLSKNNLFGEVPDCWIGMQPLGVINLASNKLSGKIPSSMGYLSNLKWLHLNDNGLDGELPLTLRNCEDLELLDLGDNLFAENIPTWVGESLLSLRILRLRNNSFSGGIPLQLCRPFGLQILDLALNNLSGGIPHCFGELAGMTVDANVPKQNVMIEATPPADAPGSVIAESPEILQPHLLRRCHIHLHLLLKVIHRGVEKRYTLGTLSGLRSLNLSHNHLSGKIPNKIGGLKSVESLDLSNNRLFGAIPQSMSNLTSLNHLNLSHNLSGKIPSGNQLQTLDDPSIYASNLQLCGAPLPKKCPGDDDSAQPPTNDDPEDEDHEEDKKEEILFYFIILAGYATGLWGVIGTLVFKRSWRVAYFRFVDNTKERILVAVAVRVARLKKTMQRTNTEM</sequence>
<evidence type="ECO:0000256" key="6">
    <source>
        <dbReference type="ARBA" id="ARBA00022692"/>
    </source>
</evidence>
<keyword evidence="10 14" id="KW-0472">Membrane</keyword>
<dbReference type="EMBL" id="BTGU01000623">
    <property type="protein sequence ID" value="GMN68473.1"/>
    <property type="molecule type" value="Genomic_DNA"/>
</dbReference>
<keyword evidence="11" id="KW-0675">Receptor</keyword>
<comment type="subcellular location">
    <subcellularLocation>
        <location evidence="1">Cell membrane</location>
        <topology evidence="1">Single-pass type I membrane protein</topology>
    </subcellularLocation>
</comment>
<feature type="region of interest" description="Disordered" evidence="13">
    <location>
        <begin position="929"/>
        <end position="952"/>
    </location>
</feature>
<reference evidence="19" key="1">
    <citation type="submission" date="2023-07" db="EMBL/GenBank/DDBJ databases">
        <title>draft genome sequence of fig (Ficus carica).</title>
        <authorList>
            <person name="Takahashi T."/>
            <person name="Nishimura K."/>
        </authorList>
    </citation>
    <scope>NUCLEOTIDE SEQUENCE</scope>
</reference>
<keyword evidence="3" id="KW-1003">Cell membrane</keyword>
<evidence type="ECO:0000256" key="10">
    <source>
        <dbReference type="ARBA" id="ARBA00023136"/>
    </source>
</evidence>
<dbReference type="SUPFAM" id="SSF52058">
    <property type="entry name" value="L domain-like"/>
    <property type="match status" value="4"/>
</dbReference>
<evidence type="ECO:0000256" key="13">
    <source>
        <dbReference type="SAM" id="MobiDB-lite"/>
    </source>
</evidence>
<evidence type="ECO:0000313" key="21">
    <source>
        <dbReference type="EMBL" id="GMN68476.1"/>
    </source>
</evidence>
<evidence type="ECO:0000256" key="15">
    <source>
        <dbReference type="SAM" id="SignalP"/>
    </source>
</evidence>
<organism evidence="19 22">
    <name type="scientific">Ficus carica</name>
    <name type="common">Common fig</name>
    <dbReference type="NCBI Taxonomy" id="3494"/>
    <lineage>
        <taxon>Eukaryota</taxon>
        <taxon>Viridiplantae</taxon>
        <taxon>Streptophyta</taxon>
        <taxon>Embryophyta</taxon>
        <taxon>Tracheophyta</taxon>
        <taxon>Spermatophyta</taxon>
        <taxon>Magnoliopsida</taxon>
        <taxon>eudicotyledons</taxon>
        <taxon>Gunneridae</taxon>
        <taxon>Pentapetalae</taxon>
        <taxon>rosids</taxon>
        <taxon>fabids</taxon>
        <taxon>Rosales</taxon>
        <taxon>Moraceae</taxon>
        <taxon>Ficeae</taxon>
        <taxon>Ficus</taxon>
    </lineage>
</organism>
<dbReference type="PANTHER" id="PTHR48063:SF112">
    <property type="entry name" value="RECEPTOR LIKE PROTEIN 30-LIKE"/>
    <property type="match status" value="1"/>
</dbReference>
<evidence type="ECO:0000256" key="14">
    <source>
        <dbReference type="SAM" id="Phobius"/>
    </source>
</evidence>
<dbReference type="SMART" id="SM00369">
    <property type="entry name" value="LRR_TYP"/>
    <property type="match status" value="12"/>
</dbReference>
<dbReference type="Gene3D" id="3.80.10.10">
    <property type="entry name" value="Ribonuclease Inhibitor"/>
    <property type="match status" value="5"/>
</dbReference>
<protein>
    <recommendedName>
        <fullName evidence="23">Leucine-rich repeat-containing N-terminal plant-type domain-containing protein</fullName>
    </recommendedName>
</protein>
<dbReference type="FunFam" id="3.80.10.10:FF:000095">
    <property type="entry name" value="LRR receptor-like serine/threonine-protein kinase GSO1"/>
    <property type="match status" value="1"/>
</dbReference>
<keyword evidence="4" id="KW-0597">Phosphoprotein</keyword>
<evidence type="ECO:0000313" key="18">
    <source>
        <dbReference type="EMBL" id="GMN68465.1"/>
    </source>
</evidence>
<evidence type="ECO:0000256" key="12">
    <source>
        <dbReference type="ARBA" id="ARBA00023180"/>
    </source>
</evidence>
<dbReference type="InterPro" id="IPR013210">
    <property type="entry name" value="LRR_N_plant-typ"/>
</dbReference>
<keyword evidence="7 15" id="KW-0732">Signal</keyword>
<keyword evidence="9 14" id="KW-1133">Transmembrane helix</keyword>
<comment type="similarity">
    <text evidence="2">Belongs to the RLP family.</text>
</comment>
<dbReference type="InterPro" id="IPR046956">
    <property type="entry name" value="RLP23-like"/>
</dbReference>
<evidence type="ECO:0000256" key="5">
    <source>
        <dbReference type="ARBA" id="ARBA00022614"/>
    </source>
</evidence>
<feature type="chain" id="PRO_5041851674" description="Leucine-rich repeat-containing N-terminal plant-type domain-containing protein" evidence="15">
    <location>
        <begin position="26"/>
        <end position="1023"/>
    </location>
</feature>
<dbReference type="PRINTS" id="PR00019">
    <property type="entry name" value="LEURICHRPT"/>
</dbReference>
<dbReference type="PANTHER" id="PTHR48063">
    <property type="entry name" value="LRR RECEPTOR-LIKE KINASE"/>
    <property type="match status" value="1"/>
</dbReference>
<evidence type="ECO:0000256" key="9">
    <source>
        <dbReference type="ARBA" id="ARBA00022989"/>
    </source>
</evidence>
<evidence type="ECO:0000313" key="22">
    <source>
        <dbReference type="Proteomes" id="UP001187192"/>
    </source>
</evidence>
<evidence type="ECO:0000259" key="16">
    <source>
        <dbReference type="Pfam" id="PF08263"/>
    </source>
</evidence>
<dbReference type="GO" id="GO:0005886">
    <property type="term" value="C:plasma membrane"/>
    <property type="evidence" value="ECO:0007669"/>
    <property type="project" value="UniProtKB-SubCell"/>
</dbReference>
<dbReference type="Pfam" id="PF13855">
    <property type="entry name" value="LRR_8"/>
    <property type="match status" value="1"/>
</dbReference>
<dbReference type="FunFam" id="3.80.10.10:FF:000383">
    <property type="entry name" value="Leucine-rich repeat receptor protein kinase EMS1"/>
    <property type="match status" value="1"/>
</dbReference>
<keyword evidence="5" id="KW-0433">Leucine-rich repeat</keyword>
<evidence type="ECO:0000256" key="1">
    <source>
        <dbReference type="ARBA" id="ARBA00004251"/>
    </source>
</evidence>
<evidence type="ECO:0000256" key="3">
    <source>
        <dbReference type="ARBA" id="ARBA00022475"/>
    </source>
</evidence>
<gene>
    <name evidence="18" type="ORF">TIFTF001_037520</name>
    <name evidence="19" type="ORF">TIFTF001_037525</name>
    <name evidence="20" type="ORF">TIFTF001_037528</name>
    <name evidence="21" type="ORF">TIFTF001_037533</name>
</gene>
<dbReference type="EMBL" id="BTGU01000621">
    <property type="protein sequence ID" value="GMN68465.1"/>
    <property type="molecule type" value="Genomic_DNA"/>
</dbReference>
<dbReference type="Pfam" id="PF23598">
    <property type="entry name" value="LRR_14"/>
    <property type="match status" value="1"/>
</dbReference>
<evidence type="ECO:0000259" key="17">
    <source>
        <dbReference type="Pfam" id="PF23598"/>
    </source>
</evidence>
<dbReference type="InterPro" id="IPR001611">
    <property type="entry name" value="Leu-rich_rpt"/>
</dbReference>
<keyword evidence="22" id="KW-1185">Reference proteome</keyword>
<dbReference type="EMBL" id="BTGU01000624">
    <property type="protein sequence ID" value="GMN68476.1"/>
    <property type="molecule type" value="Genomic_DNA"/>
</dbReference>
<accession>A0AA88E6B5</accession>
<evidence type="ECO:0000256" key="2">
    <source>
        <dbReference type="ARBA" id="ARBA00009592"/>
    </source>
</evidence>
<feature type="signal peptide" evidence="15">
    <location>
        <begin position="1"/>
        <end position="25"/>
    </location>
</feature>
<feature type="domain" description="Disease resistance R13L4/SHOC-2-like LRR" evidence="17">
    <location>
        <begin position="379"/>
        <end position="558"/>
    </location>
</feature>
<dbReference type="InterPro" id="IPR055414">
    <property type="entry name" value="LRR_R13L4/SHOC2-like"/>
</dbReference>
<evidence type="ECO:0000313" key="20">
    <source>
        <dbReference type="EMBL" id="GMN68473.1"/>
    </source>
</evidence>
<comment type="caution">
    <text evidence="19">The sequence shown here is derived from an EMBL/GenBank/DDBJ whole genome shotgun (WGS) entry which is preliminary data.</text>
</comment>